<dbReference type="AlphaFoldDB" id="X5MDS6"/>
<dbReference type="STRING" id="1458461.BN1012_Phect505"/>
<dbReference type="Proteomes" id="UP000032160">
    <property type="component" value="Chromosome I"/>
</dbReference>
<evidence type="ECO:0000259" key="1">
    <source>
        <dbReference type="SMART" id="SM00924"/>
    </source>
</evidence>
<proteinExistence type="predicted"/>
<dbReference type="Pfam" id="PF03448">
    <property type="entry name" value="MgtE_N"/>
    <property type="match status" value="1"/>
</dbReference>
<evidence type="ECO:0000313" key="2">
    <source>
        <dbReference type="EMBL" id="CDO58719.1"/>
    </source>
</evidence>
<gene>
    <name evidence="2" type="ORF">BN1012_Phect505</name>
</gene>
<dbReference type="PANTHER" id="PTHR43773">
    <property type="entry name" value="MAGNESIUM TRANSPORTER MGTE"/>
    <property type="match status" value="1"/>
</dbReference>
<dbReference type="SUPFAM" id="SSF54631">
    <property type="entry name" value="CBS-domain pair"/>
    <property type="match status" value="1"/>
</dbReference>
<protein>
    <recommendedName>
        <fullName evidence="1">Magnesium transporter MgtE intracellular domain-containing protein</fullName>
    </recommendedName>
</protein>
<dbReference type="PANTHER" id="PTHR43773:SF1">
    <property type="entry name" value="MAGNESIUM TRANSPORTER MGTE"/>
    <property type="match status" value="1"/>
</dbReference>
<dbReference type="GO" id="GO:0015095">
    <property type="term" value="F:magnesium ion transmembrane transporter activity"/>
    <property type="evidence" value="ECO:0007669"/>
    <property type="project" value="InterPro"/>
</dbReference>
<dbReference type="OrthoDB" id="9790355at2"/>
<dbReference type="SUPFAM" id="SSF158791">
    <property type="entry name" value="MgtE N-terminal domain-like"/>
    <property type="match status" value="1"/>
</dbReference>
<evidence type="ECO:0000313" key="3">
    <source>
        <dbReference type="Proteomes" id="UP000032160"/>
    </source>
</evidence>
<sequence>MSINPSIAINFADRHPTDAARVLETLQIEDVTAFFDDVPATRAAPILAEMPVQVAAAAVAGFTRDHAAAIIRVIPFQNAVRILRLVASAVRTEVMAELPATRARQISHALQLPPTSVGAWTDGSQPAFAKSRRVSECLDILKSSRARAPQTIYVVDDARRVLGELHLMDLVRAPRDTHVADLKLGSAASIPATMPVASAALDDRWVQKDVLAVTARSGELIGGFSHRDMLRAMASLSGATQTSTGGEPVLAGLVGAYLTTVEGLTGTLFADTGSPSAPTKGGPRS</sequence>
<accession>X5MDS6</accession>
<feature type="domain" description="Magnesium transporter MgtE intracellular" evidence="1">
    <location>
        <begin position="14"/>
        <end position="117"/>
    </location>
</feature>
<dbReference type="GO" id="GO:0016020">
    <property type="term" value="C:membrane"/>
    <property type="evidence" value="ECO:0007669"/>
    <property type="project" value="InterPro"/>
</dbReference>
<organism evidence="2 3">
    <name type="scientific">Candidatus Phaeomarinibacter ectocarpi</name>
    <dbReference type="NCBI Taxonomy" id="1458461"/>
    <lineage>
        <taxon>Bacteria</taxon>
        <taxon>Pseudomonadati</taxon>
        <taxon>Pseudomonadota</taxon>
        <taxon>Alphaproteobacteria</taxon>
        <taxon>Hyphomicrobiales</taxon>
        <taxon>Parvibaculaceae</taxon>
        <taxon>Candidatus Phaeomarinibacter</taxon>
    </lineage>
</organism>
<dbReference type="Gene3D" id="3.10.580.10">
    <property type="entry name" value="CBS-domain"/>
    <property type="match status" value="1"/>
</dbReference>
<dbReference type="InterPro" id="IPR038076">
    <property type="entry name" value="MgtE_N_sf"/>
</dbReference>
<reference evidence="2 3" key="1">
    <citation type="journal article" date="2014" name="Front. Genet.">
        <title>Genome and metabolic network of "Candidatus Phaeomarinobacter ectocarpi" Ec32, a new candidate genus of Alphaproteobacteria frequently associated with brown algae.</title>
        <authorList>
            <person name="Dittami S.M."/>
            <person name="Barbeyron T."/>
            <person name="Boyen C."/>
            <person name="Cambefort J."/>
            <person name="Collet G."/>
            <person name="Delage L."/>
            <person name="Gobet A."/>
            <person name="Groisillier A."/>
            <person name="Leblanc C."/>
            <person name="Michel G."/>
            <person name="Scornet D."/>
            <person name="Siegel A."/>
            <person name="Tapia J.E."/>
            <person name="Tonon T."/>
        </authorList>
    </citation>
    <scope>NUCLEOTIDE SEQUENCE [LARGE SCALE GENOMIC DNA]</scope>
    <source>
        <strain evidence="2 3">Ec32</strain>
    </source>
</reference>
<dbReference type="KEGG" id="pect:BN1012_Phect505"/>
<dbReference type="InterPro" id="IPR006669">
    <property type="entry name" value="MgtE_transporter"/>
</dbReference>
<dbReference type="Gene3D" id="1.25.60.10">
    <property type="entry name" value="MgtE N-terminal domain-like"/>
    <property type="match status" value="1"/>
</dbReference>
<keyword evidence="3" id="KW-1185">Reference proteome</keyword>
<dbReference type="InterPro" id="IPR006668">
    <property type="entry name" value="Mg_transptr_MgtE_intracell_dom"/>
</dbReference>
<dbReference type="SMART" id="SM00924">
    <property type="entry name" value="MgtE_N"/>
    <property type="match status" value="1"/>
</dbReference>
<dbReference type="RefSeq" id="WP_043949596.1">
    <property type="nucleotide sequence ID" value="NZ_HG966617.1"/>
</dbReference>
<dbReference type="HOGENOM" id="CLU_975524_0_0_5"/>
<dbReference type="EMBL" id="HG966617">
    <property type="protein sequence ID" value="CDO58719.1"/>
    <property type="molecule type" value="Genomic_DNA"/>
</dbReference>
<name>X5MDS6_9HYPH</name>
<dbReference type="InterPro" id="IPR046342">
    <property type="entry name" value="CBS_dom_sf"/>
</dbReference>